<accession>A0A1J4MUF7</accession>
<protein>
    <submittedName>
        <fullName evidence="1">Uncharacterized protein</fullName>
    </submittedName>
</protein>
<proteinExistence type="predicted"/>
<dbReference type="VEuPathDB" id="CryptoDB:cand_019200"/>
<evidence type="ECO:0000313" key="1">
    <source>
        <dbReference type="EMBL" id="OII77790.1"/>
    </source>
</evidence>
<dbReference type="GeneID" id="92366105"/>
<comment type="caution">
    <text evidence="1">The sequence shown here is derived from an EMBL/GenBank/DDBJ whole genome shotgun (WGS) entry which is preliminary data.</text>
</comment>
<reference evidence="1 2" key="1">
    <citation type="submission" date="2016-10" db="EMBL/GenBank/DDBJ databases">
        <title>Reductive evolution of mitochondrial metabolism and differential evolution of invasion-related proteins in Cryptosporidium.</title>
        <authorList>
            <person name="Liu S."/>
            <person name="Roellig D.M."/>
            <person name="Guo Y."/>
            <person name="Li N."/>
            <person name="Frace M.A."/>
            <person name="Tang K."/>
            <person name="Zhang L."/>
            <person name="Feng Y."/>
            <person name="Xiao L."/>
        </authorList>
    </citation>
    <scope>NUCLEOTIDE SEQUENCE [LARGE SCALE GENOMIC DNA]</scope>
    <source>
        <strain evidence="1">30847</strain>
    </source>
</reference>
<dbReference type="EMBL" id="LRBS01000028">
    <property type="protein sequence ID" value="OII77790.1"/>
    <property type="molecule type" value="Genomic_DNA"/>
</dbReference>
<keyword evidence="2" id="KW-1185">Reference proteome</keyword>
<sequence length="174" mass="19007">MISPHDHPVTSMISPHDHLVTTTQQSPNLTSIESSILTQSNSLADEKTIDTLIPDHSSQKLLLSESTQIQSQNSTEQIILHDIPSEKILVTETNMTPAPLNVNLVVCPSKSQDTVDITVQPNSKNTTVNLAKLDTIQPTKTKKRSGTRKLRGITPRVVLESSKIGQVVVVTSTR</sequence>
<dbReference type="OrthoDB" id="10573177at2759"/>
<dbReference type="RefSeq" id="XP_067069636.1">
    <property type="nucleotide sequence ID" value="XM_067212152.1"/>
</dbReference>
<gene>
    <name evidence="1" type="ORF">cand_019200</name>
</gene>
<name>A0A1J4MUF7_9CRYT</name>
<evidence type="ECO:0000313" key="2">
    <source>
        <dbReference type="Proteomes" id="UP000186804"/>
    </source>
</evidence>
<dbReference type="AlphaFoldDB" id="A0A1J4MUF7"/>
<dbReference type="Proteomes" id="UP000186804">
    <property type="component" value="Unassembled WGS sequence"/>
</dbReference>
<organism evidence="1 2">
    <name type="scientific">Cryptosporidium andersoni</name>
    <dbReference type="NCBI Taxonomy" id="117008"/>
    <lineage>
        <taxon>Eukaryota</taxon>
        <taxon>Sar</taxon>
        <taxon>Alveolata</taxon>
        <taxon>Apicomplexa</taxon>
        <taxon>Conoidasida</taxon>
        <taxon>Coccidia</taxon>
        <taxon>Eucoccidiorida</taxon>
        <taxon>Eimeriorina</taxon>
        <taxon>Cryptosporidiidae</taxon>
        <taxon>Cryptosporidium</taxon>
    </lineage>
</organism>